<evidence type="ECO:0000256" key="1">
    <source>
        <dbReference type="ARBA" id="ARBA00022737"/>
    </source>
</evidence>
<dbReference type="PANTHER" id="PTHR24201:SF2">
    <property type="entry name" value="ANKYRIN REPEAT DOMAIN-CONTAINING PROTEIN 42"/>
    <property type="match status" value="1"/>
</dbReference>
<keyword evidence="2 3" id="KW-0040">ANK repeat</keyword>
<dbReference type="PROSITE" id="PS50297">
    <property type="entry name" value="ANK_REP_REGION"/>
    <property type="match status" value="1"/>
</dbReference>
<accession>L0DVL2</accession>
<dbReference type="Pfam" id="PF12796">
    <property type="entry name" value="Ank_2"/>
    <property type="match status" value="1"/>
</dbReference>
<proteinExistence type="predicted"/>
<dbReference type="eggNOG" id="COG0666">
    <property type="taxonomic scope" value="Bacteria"/>
</dbReference>
<feature type="repeat" description="ANK" evidence="3">
    <location>
        <begin position="170"/>
        <end position="202"/>
    </location>
</feature>
<evidence type="ECO:0000256" key="3">
    <source>
        <dbReference type="PROSITE-ProRule" id="PRU00023"/>
    </source>
</evidence>
<dbReference type="PATRIC" id="fig|1255043.3.peg.2006"/>
<dbReference type="AlphaFoldDB" id="L0DVL2"/>
<keyword evidence="1" id="KW-0677">Repeat</keyword>
<dbReference type="STRING" id="1255043.TVNIR_1983"/>
<dbReference type="PANTHER" id="PTHR24201">
    <property type="entry name" value="ANK_REP_REGION DOMAIN-CONTAINING PROTEIN"/>
    <property type="match status" value="1"/>
</dbReference>
<dbReference type="Pfam" id="PF13857">
    <property type="entry name" value="Ank_5"/>
    <property type="match status" value="1"/>
</dbReference>
<dbReference type="EMBL" id="CP003989">
    <property type="protein sequence ID" value="AGA33644.1"/>
    <property type="molecule type" value="Genomic_DNA"/>
</dbReference>
<dbReference type="SUPFAM" id="SSF48403">
    <property type="entry name" value="Ankyrin repeat"/>
    <property type="match status" value="1"/>
</dbReference>
<sequence>MAPDPDVTLRTGKAIGQGLPGPASEWRFHGQHDPTRRDDVCDAAAQGDLKFLGAMVRHGLDIDIADDKGRTTLMCAQNGEVADFLLRQGADPNAADRDGYTVLHYHLWSDAALSLVPVLLEHGVAPQRSSSPLLRELAVRFIEWRRYHEGEILLEMLVAAGWDVDERDRHGATLLHVAAHNDNLPLAESVLRLGADPSLRDREGQTAAAIAQELGSSRVLSRLLEAQEREQP</sequence>
<dbReference type="Proteomes" id="UP000010809">
    <property type="component" value="Chromosome"/>
</dbReference>
<reference evidence="4" key="1">
    <citation type="submission" date="2015-12" db="EMBL/GenBank/DDBJ databases">
        <authorList>
            <person name="Tikhonova T.V."/>
            <person name="Pavlov A.R."/>
            <person name="Beletsky A.V."/>
            <person name="Mardanov A.V."/>
            <person name="Sorokin D.Y."/>
            <person name="Ravin N.V."/>
            <person name="Popov V.O."/>
        </authorList>
    </citation>
    <scope>NUCLEOTIDE SEQUENCE</scope>
    <source>
        <strain evidence="4">DSM 14787</strain>
    </source>
</reference>
<name>L0DVL2_THIND</name>
<evidence type="ECO:0000313" key="4">
    <source>
        <dbReference type="EMBL" id="AGA33644.1"/>
    </source>
</evidence>
<dbReference type="SMART" id="SM00248">
    <property type="entry name" value="ANK"/>
    <property type="match status" value="4"/>
</dbReference>
<dbReference type="InterPro" id="IPR002110">
    <property type="entry name" value="Ankyrin_rpt"/>
</dbReference>
<dbReference type="Gene3D" id="1.25.40.20">
    <property type="entry name" value="Ankyrin repeat-containing domain"/>
    <property type="match status" value="2"/>
</dbReference>
<organism evidence="4 5">
    <name type="scientific">Thioalkalivibrio nitratireducens (strain DSM 14787 / UNIQEM 213 / ALEN2)</name>
    <dbReference type="NCBI Taxonomy" id="1255043"/>
    <lineage>
        <taxon>Bacteria</taxon>
        <taxon>Pseudomonadati</taxon>
        <taxon>Pseudomonadota</taxon>
        <taxon>Gammaproteobacteria</taxon>
        <taxon>Chromatiales</taxon>
        <taxon>Ectothiorhodospiraceae</taxon>
        <taxon>Thioalkalivibrio</taxon>
    </lineage>
</organism>
<dbReference type="PROSITE" id="PS50088">
    <property type="entry name" value="ANK_REPEAT"/>
    <property type="match status" value="1"/>
</dbReference>
<evidence type="ECO:0000313" key="5">
    <source>
        <dbReference type="Proteomes" id="UP000010809"/>
    </source>
</evidence>
<dbReference type="InterPro" id="IPR050776">
    <property type="entry name" value="Ank_Repeat/CDKN_Inhibitor"/>
</dbReference>
<dbReference type="KEGG" id="tni:TVNIR_1983"/>
<evidence type="ECO:0000256" key="2">
    <source>
        <dbReference type="ARBA" id="ARBA00023043"/>
    </source>
</evidence>
<keyword evidence="5" id="KW-1185">Reference proteome</keyword>
<dbReference type="HOGENOM" id="CLU_1194442_0_0_6"/>
<gene>
    <name evidence="4" type="ordered locus">TVNIR_1983</name>
</gene>
<dbReference type="InterPro" id="IPR036770">
    <property type="entry name" value="Ankyrin_rpt-contain_sf"/>
</dbReference>
<protein>
    <submittedName>
        <fullName evidence="4">Ankyrin</fullName>
    </submittedName>
</protein>